<reference evidence="5 6" key="1">
    <citation type="submission" date="2020-06" db="EMBL/GenBank/DDBJ databases">
        <title>Transcriptomic and genomic resources for Thalictrum thalictroides and T. hernandezii: Facilitating candidate gene discovery in an emerging model plant lineage.</title>
        <authorList>
            <person name="Arias T."/>
            <person name="Riano-Pachon D.M."/>
            <person name="Di Stilio V.S."/>
        </authorList>
    </citation>
    <scope>NUCLEOTIDE SEQUENCE [LARGE SCALE GENOMIC DNA]</scope>
    <source>
        <strain evidence="6">cv. WT478/WT964</strain>
        <tissue evidence="5">Leaves</tissue>
    </source>
</reference>
<evidence type="ECO:0000259" key="4">
    <source>
        <dbReference type="Pfam" id="PF23598"/>
    </source>
</evidence>
<comment type="caution">
    <text evidence="5">The sequence shown here is derived from an EMBL/GenBank/DDBJ whole genome shotgun (WGS) entry which is preliminary data.</text>
</comment>
<keyword evidence="6" id="KW-1185">Reference proteome</keyword>
<evidence type="ECO:0000256" key="3">
    <source>
        <dbReference type="SAM" id="MobiDB-lite"/>
    </source>
</evidence>
<keyword evidence="2" id="KW-0677">Repeat</keyword>
<dbReference type="Gene3D" id="3.80.10.10">
    <property type="entry name" value="Ribonuclease Inhibitor"/>
    <property type="match status" value="1"/>
</dbReference>
<feature type="domain" description="Disease resistance R13L4/SHOC-2-like LRR" evidence="4">
    <location>
        <begin position="297"/>
        <end position="396"/>
    </location>
</feature>
<dbReference type="InterPro" id="IPR032675">
    <property type="entry name" value="LRR_dom_sf"/>
</dbReference>
<sequence length="396" mass="45768">MEEDYRYKEIVELEGTSIISNKKKKICEKSGVSYFDESHDVDDDMYYTSDDGGKTPSPPPEPLYSGKTPVFDQISELYISGEDEEEPDDINERSNAFVETMEEEDKIQYDTVEEFFKLMIRKFDTSSHSFIWRCLLLWYLFPKNCEFYMEDIIHLWIAQSFNNFPLDEDAACLWYEEFEQMRVVEPSCLDSSTGRLRYKLNHSFVDLLQAQPNIINRYYRDGNAYISERTLHASLQDNFDPVKLQDLYPSKGLVTLLILHKQGSRLDQIPRDLFLKLTLLRALDLSHTCITELPSSIGNLEDLRYLNLSGTPITTLPGSLCSLYQLQTLKLRGCLKFLRLPKGMHKLVNIRHLDVDVSCLMNSMPPGFGNLAELRTLPAFIVSKESGCHITELKNL</sequence>
<dbReference type="PANTHER" id="PTHR47186:SF24">
    <property type="entry name" value="DISEASE RESISTANCE RPP13-LIKE PROTEIN 1"/>
    <property type="match status" value="1"/>
</dbReference>
<proteinExistence type="predicted"/>
<dbReference type="EMBL" id="JABWDY010022014">
    <property type="protein sequence ID" value="KAF5192014.1"/>
    <property type="molecule type" value="Genomic_DNA"/>
</dbReference>
<evidence type="ECO:0000313" key="5">
    <source>
        <dbReference type="EMBL" id="KAF5192014.1"/>
    </source>
</evidence>
<gene>
    <name evidence="5" type="ORF">FRX31_018399</name>
</gene>
<name>A0A7J6W3R3_THATH</name>
<dbReference type="OrthoDB" id="1055097at2759"/>
<feature type="non-terminal residue" evidence="5">
    <location>
        <position position="396"/>
    </location>
</feature>
<accession>A0A7J6W3R3</accession>
<dbReference type="InterPro" id="IPR003591">
    <property type="entry name" value="Leu-rich_rpt_typical-subtyp"/>
</dbReference>
<dbReference type="AlphaFoldDB" id="A0A7J6W3R3"/>
<organism evidence="5 6">
    <name type="scientific">Thalictrum thalictroides</name>
    <name type="common">Rue-anemone</name>
    <name type="synonym">Anemone thalictroides</name>
    <dbReference type="NCBI Taxonomy" id="46969"/>
    <lineage>
        <taxon>Eukaryota</taxon>
        <taxon>Viridiplantae</taxon>
        <taxon>Streptophyta</taxon>
        <taxon>Embryophyta</taxon>
        <taxon>Tracheophyta</taxon>
        <taxon>Spermatophyta</taxon>
        <taxon>Magnoliopsida</taxon>
        <taxon>Ranunculales</taxon>
        <taxon>Ranunculaceae</taxon>
        <taxon>Thalictroideae</taxon>
        <taxon>Thalictrum</taxon>
    </lineage>
</organism>
<dbReference type="Proteomes" id="UP000554482">
    <property type="component" value="Unassembled WGS sequence"/>
</dbReference>
<evidence type="ECO:0000313" key="6">
    <source>
        <dbReference type="Proteomes" id="UP000554482"/>
    </source>
</evidence>
<dbReference type="SUPFAM" id="SSF52058">
    <property type="entry name" value="L domain-like"/>
    <property type="match status" value="1"/>
</dbReference>
<dbReference type="PANTHER" id="PTHR47186">
    <property type="entry name" value="LEUCINE-RICH REPEAT-CONTAINING PROTEIN 57"/>
    <property type="match status" value="1"/>
</dbReference>
<dbReference type="SMART" id="SM00369">
    <property type="entry name" value="LRR_TYP"/>
    <property type="match status" value="2"/>
</dbReference>
<evidence type="ECO:0000256" key="2">
    <source>
        <dbReference type="ARBA" id="ARBA00022737"/>
    </source>
</evidence>
<protein>
    <submittedName>
        <fullName evidence="5">Nb-arc domain-containing disease resistance protein</fullName>
    </submittedName>
</protein>
<keyword evidence="1" id="KW-0433">Leucine-rich repeat</keyword>
<evidence type="ECO:0000256" key="1">
    <source>
        <dbReference type="ARBA" id="ARBA00022614"/>
    </source>
</evidence>
<feature type="region of interest" description="Disordered" evidence="3">
    <location>
        <begin position="41"/>
        <end position="65"/>
    </location>
</feature>
<dbReference type="InterPro" id="IPR055414">
    <property type="entry name" value="LRR_R13L4/SHOC2-like"/>
</dbReference>
<dbReference type="Pfam" id="PF23598">
    <property type="entry name" value="LRR_14"/>
    <property type="match status" value="1"/>
</dbReference>